<evidence type="ECO:0000256" key="3">
    <source>
        <dbReference type="RuleBase" id="RU004514"/>
    </source>
</evidence>
<dbReference type="PIRSF" id="PIRSF004848">
    <property type="entry name" value="YBL036c_PLPDEIII"/>
    <property type="match status" value="1"/>
</dbReference>
<dbReference type="Proteomes" id="UP001418637">
    <property type="component" value="Unassembled WGS sequence"/>
</dbReference>
<dbReference type="NCBIfam" id="TIGR00044">
    <property type="entry name" value="YggS family pyridoxal phosphate-dependent enzyme"/>
    <property type="match status" value="1"/>
</dbReference>
<dbReference type="EMBL" id="JBBYXI010000001">
    <property type="protein sequence ID" value="MEN3929612.1"/>
    <property type="molecule type" value="Genomic_DNA"/>
</dbReference>
<dbReference type="InterPro" id="IPR001608">
    <property type="entry name" value="Ala_racemase_N"/>
</dbReference>
<dbReference type="SUPFAM" id="SSF51419">
    <property type="entry name" value="PLP-binding barrel"/>
    <property type="match status" value="1"/>
</dbReference>
<dbReference type="RefSeq" id="WP_346335610.1">
    <property type="nucleotide sequence ID" value="NZ_JBBYXI010000001.1"/>
</dbReference>
<accession>A0ABV0BFY4</accession>
<dbReference type="HAMAP" id="MF_02087">
    <property type="entry name" value="PLP_homeostasis"/>
    <property type="match status" value="1"/>
</dbReference>
<evidence type="ECO:0000256" key="1">
    <source>
        <dbReference type="ARBA" id="ARBA00022898"/>
    </source>
</evidence>
<sequence>MTDTRARYQDVLNAISRSAKDSGRKPEDICLIAVSKTYPAEAIEPVLEAGQRDFGENYVQEASAKWPVLRERFPATVLHLIGPLQSNKAREAVELFDVIQSVDRESLAKELAKEIKRKVEAGGQAPKLLVQINTGEEPQKGGVLPQDADAFIAACREQYGLKIHGLMCIPPFDEPPSPHFALLRKIAERNGLKELSMGMSADFDPAIQMGATCVRIGTAIFGSRQKA</sequence>
<evidence type="ECO:0000259" key="4">
    <source>
        <dbReference type="Pfam" id="PF01168"/>
    </source>
</evidence>
<keyword evidence="1 2" id="KW-0663">Pyridoxal phosphate</keyword>
<reference evidence="5 6" key="1">
    <citation type="submission" date="2024-04" db="EMBL/GenBank/DDBJ databases">
        <title>A novel species isolated from cricket.</title>
        <authorList>
            <person name="Wang H.-C."/>
        </authorList>
    </citation>
    <scope>NUCLEOTIDE SEQUENCE [LARGE SCALE GENOMIC DNA]</scope>
    <source>
        <strain evidence="5 6">WL0021</strain>
    </source>
</reference>
<dbReference type="InterPro" id="IPR011078">
    <property type="entry name" value="PyrdxlP_homeostasis"/>
</dbReference>
<comment type="function">
    <text evidence="2">Pyridoxal 5'-phosphate (PLP)-binding protein, which is involved in PLP homeostasis.</text>
</comment>
<dbReference type="Pfam" id="PF01168">
    <property type="entry name" value="Ala_racemase_N"/>
    <property type="match status" value="1"/>
</dbReference>
<feature type="modified residue" description="N6-(pyridoxal phosphate)lysine" evidence="2">
    <location>
        <position position="36"/>
    </location>
</feature>
<proteinExistence type="inferred from homology"/>
<keyword evidence="6" id="KW-1185">Reference proteome</keyword>
<comment type="similarity">
    <text evidence="2 3">Belongs to the pyridoxal phosphate-binding protein YggS/PROSC family.</text>
</comment>
<dbReference type="InterPro" id="IPR029066">
    <property type="entry name" value="PLP-binding_barrel"/>
</dbReference>
<evidence type="ECO:0000256" key="2">
    <source>
        <dbReference type="HAMAP-Rule" id="MF_02087"/>
    </source>
</evidence>
<evidence type="ECO:0000313" key="5">
    <source>
        <dbReference type="EMBL" id="MEN3929612.1"/>
    </source>
</evidence>
<dbReference type="Gene3D" id="3.20.20.10">
    <property type="entry name" value="Alanine racemase"/>
    <property type="match status" value="1"/>
</dbReference>
<dbReference type="PANTHER" id="PTHR10146">
    <property type="entry name" value="PROLINE SYNTHETASE CO-TRANSCRIBED BACTERIAL HOMOLOG PROTEIN"/>
    <property type="match status" value="1"/>
</dbReference>
<gene>
    <name evidence="5" type="ORF">WJT86_00890</name>
</gene>
<name>A0ABV0BFY4_9HYPH</name>
<organism evidence="5 6">
    <name type="scientific">Hohaiivirga grylli</name>
    <dbReference type="NCBI Taxonomy" id="3133970"/>
    <lineage>
        <taxon>Bacteria</taxon>
        <taxon>Pseudomonadati</taxon>
        <taxon>Pseudomonadota</taxon>
        <taxon>Alphaproteobacteria</taxon>
        <taxon>Hyphomicrobiales</taxon>
        <taxon>Methylobacteriaceae</taxon>
        <taxon>Hohaiivirga</taxon>
    </lineage>
</organism>
<dbReference type="PANTHER" id="PTHR10146:SF14">
    <property type="entry name" value="PYRIDOXAL PHOSPHATE HOMEOSTASIS PROTEIN"/>
    <property type="match status" value="1"/>
</dbReference>
<evidence type="ECO:0000313" key="6">
    <source>
        <dbReference type="Proteomes" id="UP001418637"/>
    </source>
</evidence>
<dbReference type="CDD" id="cd00635">
    <property type="entry name" value="PLPDE_III_YBL036c_like"/>
    <property type="match status" value="1"/>
</dbReference>
<comment type="caution">
    <text evidence="5">The sequence shown here is derived from an EMBL/GenBank/DDBJ whole genome shotgun (WGS) entry which is preliminary data.</text>
</comment>
<protein>
    <recommendedName>
        <fullName evidence="2">Pyridoxal phosphate homeostasis protein</fullName>
        <shortName evidence="2">PLP homeostasis protein</shortName>
    </recommendedName>
</protein>
<feature type="domain" description="Alanine racemase N-terminal" evidence="4">
    <location>
        <begin position="31"/>
        <end position="224"/>
    </location>
</feature>